<gene>
    <name evidence="8" type="ORF">LCGC14_1558970</name>
</gene>
<proteinExistence type="predicted"/>
<evidence type="ECO:0000259" key="7">
    <source>
        <dbReference type="Pfam" id="PF00884"/>
    </source>
</evidence>
<evidence type="ECO:0000256" key="1">
    <source>
        <dbReference type="ARBA" id="ARBA00004651"/>
    </source>
</evidence>
<dbReference type="InterPro" id="IPR000917">
    <property type="entry name" value="Sulfatase_N"/>
</dbReference>
<evidence type="ECO:0000256" key="5">
    <source>
        <dbReference type="ARBA" id="ARBA00023136"/>
    </source>
</evidence>
<keyword evidence="4 6" id="KW-1133">Transmembrane helix</keyword>
<dbReference type="PANTHER" id="PTHR47371:SF3">
    <property type="entry name" value="PHOSPHOGLYCEROL TRANSFERASE I"/>
    <property type="match status" value="1"/>
</dbReference>
<evidence type="ECO:0000256" key="3">
    <source>
        <dbReference type="ARBA" id="ARBA00022692"/>
    </source>
</evidence>
<dbReference type="InterPro" id="IPR017850">
    <property type="entry name" value="Alkaline_phosphatase_core_sf"/>
</dbReference>
<organism evidence="8">
    <name type="scientific">marine sediment metagenome</name>
    <dbReference type="NCBI Taxonomy" id="412755"/>
    <lineage>
        <taxon>unclassified sequences</taxon>
        <taxon>metagenomes</taxon>
        <taxon>ecological metagenomes</taxon>
    </lineage>
</organism>
<feature type="transmembrane region" description="Helical" evidence="6">
    <location>
        <begin position="88"/>
        <end position="113"/>
    </location>
</feature>
<dbReference type="Pfam" id="PF00884">
    <property type="entry name" value="Sulfatase"/>
    <property type="match status" value="1"/>
</dbReference>
<feature type="transmembrane region" description="Helical" evidence="6">
    <location>
        <begin position="12"/>
        <end position="36"/>
    </location>
</feature>
<dbReference type="PIRSF" id="PIRSF005091">
    <property type="entry name" value="Mmb_sulf_HI1246"/>
    <property type="match status" value="1"/>
</dbReference>
<sequence>MRYIETPRPIRFTAATIALNLILFSVLRLAFLWAFNSPEDPLGPLLWKSLYIGFKFDLRLAVIINMPLMLTWVWFISPYDKRSGSWLWGAYLIVVNLLVLITYIFDFGFYAYLNLRLDATALRFLLNPLISMRMIWETYPVIPITLAVVAFIILYVFVIIRLTKKMSTSMVITASRLKRGTLYTVALLLCIAAIYGKFSFYPLRWSDAFFSSHPFSSALATNPVLNLVETLKKHKRKPFDTALVKKHYPLISYYLGVDRPDPESLSFIREVARPLERKTPNVVIVLLESFSHYKLGSFDNPLDPTPNFDALSRKGLLFKRFYTPHSGTARSVFTTITGLPDVETDRTASRNPMVVRQHTIVDAFKGYEKFYFLGGSLNWANIRGLLMRNIEGLEIHEEGSYRAPRVDVWGISDLHLFEEANNIIREKQKPFFAIIQTSGNHRPYTIPEDNRGFRLRKEDEKRIKDAGFISEEEFNSFRFMDHAIGHFIKQAKKEKYFANTIFVFYGDHGLPGHARHMNRAEDQLTLTTFHVPLLIYAPGLLKGGQVDDKPASEVDVMPTIASLAGIPYLNNTLGRNLLDPKFAGRRYAFTMYHFPAMPQIGVIGEEFVLTMNADGTRRRLHDYHSDSPRENVESMHPGEADKMEALALGLHETAKYLLYNNRPENFR</sequence>
<keyword evidence="5 6" id="KW-0472">Membrane</keyword>
<reference evidence="8" key="1">
    <citation type="journal article" date="2015" name="Nature">
        <title>Complex archaea that bridge the gap between prokaryotes and eukaryotes.</title>
        <authorList>
            <person name="Spang A."/>
            <person name="Saw J.H."/>
            <person name="Jorgensen S.L."/>
            <person name="Zaremba-Niedzwiedzka K."/>
            <person name="Martijn J."/>
            <person name="Lind A.E."/>
            <person name="van Eijk R."/>
            <person name="Schleper C."/>
            <person name="Guy L."/>
            <person name="Ettema T.J."/>
        </authorList>
    </citation>
    <scope>NUCLEOTIDE SEQUENCE</scope>
</reference>
<accession>A0A0F9IN42</accession>
<feature type="transmembrane region" description="Helical" evidence="6">
    <location>
        <begin position="141"/>
        <end position="160"/>
    </location>
</feature>
<dbReference type="CDD" id="cd16015">
    <property type="entry name" value="LTA_synthase"/>
    <property type="match status" value="1"/>
</dbReference>
<dbReference type="Gene3D" id="3.40.720.10">
    <property type="entry name" value="Alkaline Phosphatase, subunit A"/>
    <property type="match status" value="1"/>
</dbReference>
<feature type="domain" description="Sulfatase N-terminal" evidence="7">
    <location>
        <begin position="280"/>
        <end position="566"/>
    </location>
</feature>
<dbReference type="GO" id="GO:0005886">
    <property type="term" value="C:plasma membrane"/>
    <property type="evidence" value="ECO:0007669"/>
    <property type="project" value="UniProtKB-SubCell"/>
</dbReference>
<evidence type="ECO:0000256" key="4">
    <source>
        <dbReference type="ARBA" id="ARBA00022989"/>
    </source>
</evidence>
<evidence type="ECO:0000256" key="2">
    <source>
        <dbReference type="ARBA" id="ARBA00022475"/>
    </source>
</evidence>
<evidence type="ECO:0000313" key="8">
    <source>
        <dbReference type="EMBL" id="KKM47168.1"/>
    </source>
</evidence>
<protein>
    <recommendedName>
        <fullName evidence="7">Sulfatase N-terminal domain-containing protein</fullName>
    </recommendedName>
</protein>
<evidence type="ECO:0000256" key="6">
    <source>
        <dbReference type="SAM" id="Phobius"/>
    </source>
</evidence>
<dbReference type="InterPro" id="IPR012160">
    <property type="entry name" value="LtaS-like"/>
</dbReference>
<keyword evidence="3 6" id="KW-0812">Transmembrane</keyword>
<name>A0A0F9IN42_9ZZZZ</name>
<dbReference type="SUPFAM" id="SSF53649">
    <property type="entry name" value="Alkaline phosphatase-like"/>
    <property type="match status" value="1"/>
</dbReference>
<dbReference type="EMBL" id="LAZR01012019">
    <property type="protein sequence ID" value="KKM47168.1"/>
    <property type="molecule type" value="Genomic_DNA"/>
</dbReference>
<feature type="transmembrane region" description="Helical" evidence="6">
    <location>
        <begin position="56"/>
        <end position="76"/>
    </location>
</feature>
<dbReference type="PANTHER" id="PTHR47371">
    <property type="entry name" value="LIPOTEICHOIC ACID SYNTHASE"/>
    <property type="match status" value="1"/>
</dbReference>
<feature type="transmembrane region" description="Helical" evidence="6">
    <location>
        <begin position="181"/>
        <end position="203"/>
    </location>
</feature>
<dbReference type="AlphaFoldDB" id="A0A0F9IN42"/>
<keyword evidence="2" id="KW-1003">Cell membrane</keyword>
<comment type="subcellular location">
    <subcellularLocation>
        <location evidence="1">Cell membrane</location>
        <topology evidence="1">Multi-pass membrane protein</topology>
    </subcellularLocation>
</comment>
<dbReference type="InterPro" id="IPR050448">
    <property type="entry name" value="OpgB/LTA_synthase_biosynth"/>
</dbReference>
<comment type="caution">
    <text evidence="8">The sequence shown here is derived from an EMBL/GenBank/DDBJ whole genome shotgun (WGS) entry which is preliminary data.</text>
</comment>